<organism evidence="12 14">
    <name type="scientific">Salinicoccus halodurans</name>
    <dbReference type="NCBI Taxonomy" id="407035"/>
    <lineage>
        <taxon>Bacteria</taxon>
        <taxon>Bacillati</taxon>
        <taxon>Bacillota</taxon>
        <taxon>Bacilli</taxon>
        <taxon>Bacillales</taxon>
        <taxon>Staphylococcaceae</taxon>
        <taxon>Salinicoccus</taxon>
    </lineage>
</organism>
<comment type="similarity">
    <text evidence="1 6">Belongs to the pyrroline-5-carboxylate reductase family.</text>
</comment>
<feature type="domain" description="Pyrroline-5-carboxylate reductase dimerisation" evidence="10">
    <location>
        <begin position="160"/>
        <end position="264"/>
    </location>
</feature>
<dbReference type="InterPro" id="IPR000304">
    <property type="entry name" value="Pyrroline-COOH_reductase"/>
</dbReference>
<evidence type="ECO:0000256" key="3">
    <source>
        <dbReference type="ARBA" id="ARBA00022857"/>
    </source>
</evidence>
<dbReference type="OrthoDB" id="9805754at2"/>
<evidence type="ECO:0000256" key="5">
    <source>
        <dbReference type="ARBA" id="ARBA00058118"/>
    </source>
</evidence>
<reference evidence="11 13" key="1">
    <citation type="journal article" date="2015" name="Int. J. Syst. Evol. Microbiol.">
        <title>Complete genome sequence of Salinicoccus halodurans H3B36, isolated from the Qaidam Basin in China.</title>
        <authorList>
            <person name="Jiang K."/>
            <person name="Xue Y."/>
            <person name="Ma Y."/>
        </authorList>
    </citation>
    <scope>NUCLEOTIDE SEQUENCE [LARGE SCALE GENOMIC DNA]</scope>
    <source>
        <strain evidence="11 13">H3B36</strain>
    </source>
</reference>
<comment type="catalytic activity">
    <reaction evidence="6">
        <text>L-proline + NAD(+) = (S)-1-pyrroline-5-carboxylate + NADH + 2 H(+)</text>
        <dbReference type="Rhea" id="RHEA:14105"/>
        <dbReference type="ChEBI" id="CHEBI:15378"/>
        <dbReference type="ChEBI" id="CHEBI:17388"/>
        <dbReference type="ChEBI" id="CHEBI:57540"/>
        <dbReference type="ChEBI" id="CHEBI:57945"/>
        <dbReference type="ChEBI" id="CHEBI:60039"/>
        <dbReference type="EC" id="1.5.1.2"/>
    </reaction>
</comment>
<evidence type="ECO:0000256" key="7">
    <source>
        <dbReference type="NCBIfam" id="TIGR00112"/>
    </source>
</evidence>
<reference evidence="12 14" key="3">
    <citation type="submission" date="2016-10" db="EMBL/GenBank/DDBJ databases">
        <authorList>
            <person name="Varghese N."/>
            <person name="Submissions S."/>
        </authorList>
    </citation>
    <scope>NUCLEOTIDE SEQUENCE [LARGE SCALE GENOMIC DNA]</scope>
    <source>
        <strain evidence="12 14">CGMCC 1.6501</strain>
    </source>
</reference>
<dbReference type="Gene3D" id="1.10.3730.10">
    <property type="entry name" value="ProC C-terminal domain-like"/>
    <property type="match status" value="1"/>
</dbReference>
<dbReference type="Proteomes" id="UP000183090">
    <property type="component" value="Unassembled WGS sequence"/>
</dbReference>
<feature type="domain" description="Pyrroline-5-carboxylate reductase catalytic N-terminal" evidence="9">
    <location>
        <begin position="2"/>
        <end position="98"/>
    </location>
</feature>
<evidence type="ECO:0000256" key="4">
    <source>
        <dbReference type="ARBA" id="ARBA00023002"/>
    </source>
</evidence>
<keyword evidence="6" id="KW-0963">Cytoplasm</keyword>
<dbReference type="Gene3D" id="3.40.50.720">
    <property type="entry name" value="NAD(P)-binding Rossmann-like Domain"/>
    <property type="match status" value="1"/>
</dbReference>
<comment type="catalytic activity">
    <reaction evidence="6">
        <text>L-proline + NADP(+) = (S)-1-pyrroline-5-carboxylate + NADPH + 2 H(+)</text>
        <dbReference type="Rhea" id="RHEA:14109"/>
        <dbReference type="ChEBI" id="CHEBI:15378"/>
        <dbReference type="ChEBI" id="CHEBI:17388"/>
        <dbReference type="ChEBI" id="CHEBI:57783"/>
        <dbReference type="ChEBI" id="CHEBI:58349"/>
        <dbReference type="ChEBI" id="CHEBI:60039"/>
        <dbReference type="EC" id="1.5.1.2"/>
    </reaction>
</comment>
<dbReference type="InterPro" id="IPR028939">
    <property type="entry name" value="P5C_Rdtase_cat_N"/>
</dbReference>
<proteinExistence type="inferred from homology"/>
<keyword evidence="6" id="KW-0028">Amino-acid biosynthesis</keyword>
<evidence type="ECO:0000313" key="11">
    <source>
        <dbReference type="EMBL" id="AKG73073.1"/>
    </source>
</evidence>
<comment type="pathway">
    <text evidence="6">Amino-acid biosynthesis; L-proline biosynthesis; L-proline from L-glutamate 5-semialdehyde: step 1/1.</text>
</comment>
<dbReference type="InterPro" id="IPR029036">
    <property type="entry name" value="P5CR_dimer"/>
</dbReference>
<comment type="subcellular location">
    <subcellularLocation>
        <location evidence="6">Cytoplasm</location>
    </subcellularLocation>
</comment>
<dbReference type="AlphaFoldDB" id="A0A0F7HJ37"/>
<dbReference type="PANTHER" id="PTHR11645:SF0">
    <property type="entry name" value="PYRROLINE-5-CARBOXYLATE REDUCTASE 3"/>
    <property type="match status" value="1"/>
</dbReference>
<dbReference type="FunFam" id="1.10.3730.10:FF:000001">
    <property type="entry name" value="Pyrroline-5-carboxylate reductase"/>
    <property type="match status" value="1"/>
</dbReference>
<dbReference type="NCBIfam" id="TIGR00112">
    <property type="entry name" value="proC"/>
    <property type="match status" value="1"/>
</dbReference>
<name>A0A0F7HJ37_9STAP</name>
<dbReference type="EMBL" id="FOTB01000003">
    <property type="protein sequence ID" value="SFK78517.1"/>
    <property type="molecule type" value="Genomic_DNA"/>
</dbReference>
<dbReference type="HAMAP" id="MF_01925">
    <property type="entry name" value="P5C_reductase"/>
    <property type="match status" value="1"/>
</dbReference>
<evidence type="ECO:0000256" key="6">
    <source>
        <dbReference type="HAMAP-Rule" id="MF_01925"/>
    </source>
</evidence>
<keyword evidence="2 6" id="KW-0641">Proline biosynthesis</keyword>
<evidence type="ECO:0000313" key="14">
    <source>
        <dbReference type="Proteomes" id="UP000183090"/>
    </source>
</evidence>
<dbReference type="RefSeq" id="WP_046789265.1">
    <property type="nucleotide sequence ID" value="NZ_CP011366.1"/>
</dbReference>
<feature type="binding site" evidence="8">
    <location>
        <position position="34"/>
    </location>
    <ligand>
        <name>NADP(+)</name>
        <dbReference type="ChEBI" id="CHEBI:58349"/>
    </ligand>
</feature>
<evidence type="ECO:0000256" key="1">
    <source>
        <dbReference type="ARBA" id="ARBA00005525"/>
    </source>
</evidence>
<evidence type="ECO:0000256" key="8">
    <source>
        <dbReference type="PIRSR" id="PIRSR000193-1"/>
    </source>
</evidence>
<evidence type="ECO:0000313" key="13">
    <source>
        <dbReference type="Proteomes" id="UP000034029"/>
    </source>
</evidence>
<keyword evidence="13" id="KW-1185">Reference proteome</keyword>
<dbReference type="Proteomes" id="UP000034029">
    <property type="component" value="Chromosome"/>
</dbReference>
<dbReference type="PIRSF" id="PIRSF000193">
    <property type="entry name" value="Pyrrol-5-carb_rd"/>
    <property type="match status" value="1"/>
</dbReference>
<keyword evidence="3 6" id="KW-0521">NADP</keyword>
<feature type="binding site" evidence="8">
    <location>
        <begin position="69"/>
        <end position="72"/>
    </location>
    <ligand>
        <name>NADP(+)</name>
        <dbReference type="ChEBI" id="CHEBI:58349"/>
    </ligand>
</feature>
<evidence type="ECO:0000259" key="10">
    <source>
        <dbReference type="Pfam" id="PF14748"/>
    </source>
</evidence>
<dbReference type="GO" id="GO:0004735">
    <property type="term" value="F:pyrroline-5-carboxylate reductase activity"/>
    <property type="evidence" value="ECO:0007669"/>
    <property type="project" value="UniProtKB-UniRule"/>
</dbReference>
<dbReference type="InterPro" id="IPR008927">
    <property type="entry name" value="6-PGluconate_DH-like_C_sf"/>
</dbReference>
<dbReference type="GO" id="GO:0055129">
    <property type="term" value="P:L-proline biosynthetic process"/>
    <property type="evidence" value="ECO:0007669"/>
    <property type="project" value="UniProtKB-UniRule"/>
</dbReference>
<dbReference type="EMBL" id="CP011366">
    <property type="protein sequence ID" value="AKG73073.1"/>
    <property type="molecule type" value="Genomic_DNA"/>
</dbReference>
<evidence type="ECO:0000256" key="2">
    <source>
        <dbReference type="ARBA" id="ARBA00022650"/>
    </source>
</evidence>
<dbReference type="Pfam" id="PF14748">
    <property type="entry name" value="P5CR_dimer"/>
    <property type="match status" value="1"/>
</dbReference>
<sequence length="271" mass="30186">MKIVFYGAGNMASAIFIGMIENRVVKPEQIYLTSRSQKEKILFFRDNLGVNVSYDDTELLDGADYVILASKPQSFPDVAKRIRPHLEEKTKIVSVMAGTQIKTIRRELKSENPIARIMPNTNAMVQHSVSGIKYSENFPNKDELVELMKSFGTTVVVEEEEEMHNITAATGSGSAFLYYIYEKYAESLMDLGFSEDEALFLTTNLVIGAGKMVEDSELPFSQLRKNITSKRGTTEAGLDALDGEGIKEILSKTLNAAATRSQELSKDDEDE</sequence>
<dbReference type="KEGG" id="shv:AAT16_01845"/>
<evidence type="ECO:0000259" key="9">
    <source>
        <dbReference type="Pfam" id="PF03807"/>
    </source>
</evidence>
<comment type="function">
    <text evidence="5 6">Catalyzes the reduction of 1-pyrroline-5-carboxylate (PCA) to L-proline.</text>
</comment>
<dbReference type="SUPFAM" id="SSF48179">
    <property type="entry name" value="6-phosphogluconate dehydrogenase C-terminal domain-like"/>
    <property type="match status" value="1"/>
</dbReference>
<dbReference type="EC" id="1.5.1.2" evidence="6 7"/>
<protein>
    <recommendedName>
        <fullName evidence="6 7">Pyrroline-5-carboxylate reductase</fullName>
        <shortName evidence="6">P5C reductase</shortName>
        <shortName evidence="6">P5CR</shortName>
        <ecNumber evidence="6 7">1.5.1.2</ecNumber>
    </recommendedName>
    <alternativeName>
        <fullName evidence="6">PCA reductase</fullName>
    </alternativeName>
</protein>
<dbReference type="Pfam" id="PF03807">
    <property type="entry name" value="F420_oxidored"/>
    <property type="match status" value="1"/>
</dbReference>
<dbReference type="GO" id="GO:0005737">
    <property type="term" value="C:cytoplasm"/>
    <property type="evidence" value="ECO:0007669"/>
    <property type="project" value="UniProtKB-SubCell"/>
</dbReference>
<accession>A0A0F7HJ37</accession>
<dbReference type="SUPFAM" id="SSF51735">
    <property type="entry name" value="NAD(P)-binding Rossmann-fold domains"/>
    <property type="match status" value="1"/>
</dbReference>
<dbReference type="PANTHER" id="PTHR11645">
    <property type="entry name" value="PYRROLINE-5-CARBOXYLATE REDUCTASE"/>
    <property type="match status" value="1"/>
</dbReference>
<keyword evidence="4 6" id="KW-0560">Oxidoreductase</keyword>
<gene>
    <name evidence="6" type="primary">proC</name>
    <name evidence="11" type="ORF">AAT16_01845</name>
    <name evidence="12" type="ORF">SAMN05216235_1743</name>
</gene>
<dbReference type="InterPro" id="IPR036291">
    <property type="entry name" value="NAD(P)-bd_dom_sf"/>
</dbReference>
<evidence type="ECO:0000313" key="12">
    <source>
        <dbReference type="EMBL" id="SFK78517.1"/>
    </source>
</evidence>
<reference evidence="13" key="2">
    <citation type="submission" date="2015-04" db="EMBL/GenBank/DDBJ databases">
        <title>Complete genome sequence of Salinicoccus halodurans strain H3B36, isolated from the Qaidam basin of China.</title>
        <authorList>
            <person name="Ma Y."/>
            <person name="Jiang K."/>
            <person name="Xue Y."/>
        </authorList>
    </citation>
    <scope>NUCLEOTIDE SEQUENCE [LARGE SCALE GENOMIC DNA]</scope>
    <source>
        <strain evidence="13">H3B36</strain>
    </source>
</reference>